<reference evidence="3 7" key="1">
    <citation type="journal article" date="2014" name="Antimicrob. Agents Chemother.">
        <title>Triclosan can select for an AdeIJK-overexpressing mutant of Acinetobacter baumannii ATCC 17978 that displays reduced susceptibility to multiple antibiotics.</title>
        <authorList>
            <person name="Fernando D.M."/>
            <person name="Xu W."/>
            <person name="Loewen P.C."/>
            <person name="Zhanel G.G."/>
            <person name="Kumar A."/>
        </authorList>
    </citation>
    <scope>NUCLEOTIDE SEQUENCE [LARGE SCALE GENOMIC DNA]</scope>
    <source>
        <strain evidence="7">ATCC 17978</strain>
        <strain evidence="3">ATCC 17978-VU</strain>
    </source>
</reference>
<dbReference type="EMBL" id="RXLU01000071">
    <property type="protein sequence ID" value="RTQ76283.1"/>
    <property type="molecule type" value="Genomic_DNA"/>
</dbReference>
<reference evidence="2" key="2">
    <citation type="submission" date="2015-09" db="EMBL/GenBank/DDBJ databases">
        <title>Conjugative plasmids carrying the sulphonamide resistance gene sul2.</title>
        <authorList>
            <person name="Hamidian M."/>
            <person name="Holt K.E."/>
            <person name="Pickard D."/>
            <person name="Hall R.M."/>
        </authorList>
    </citation>
    <scope>NUCLEOTIDE SEQUENCE</scope>
    <source>
        <strain evidence="2">D4</strain>
        <plasmid evidence="2">pD4</plasmid>
    </source>
</reference>
<accession>A0A0H4UJ87</accession>
<dbReference type="PATRIC" id="fig|470.1365.peg.3501"/>
<dbReference type="EMBL" id="CP018664">
    <property type="protein sequence ID" value="APP30793.1"/>
    <property type="molecule type" value="Genomic_DNA"/>
</dbReference>
<protein>
    <submittedName>
        <fullName evidence="6">Uncharacterized protein</fullName>
    </submittedName>
</protein>
<reference evidence="4 8" key="4">
    <citation type="submission" date="2016-01" db="EMBL/GenBank/DDBJ databases">
        <title>Draft sequences of Acinetobacter baumannii isolates from wounded military personnel.</title>
        <authorList>
            <person name="Arivett B.A."/>
            <person name="Fiester S.E."/>
            <person name="Ream D.C."/>
            <person name="Actis L.A."/>
        </authorList>
    </citation>
    <scope>NUCLEOTIDE SEQUENCE [LARGE SCALE GENOMIC DNA]</scope>
    <source>
        <strain evidence="4 8">AB2828</strain>
    </source>
</reference>
<evidence type="ECO:0000313" key="5">
    <source>
        <dbReference type="EMBL" id="RTQ76283.1"/>
    </source>
</evidence>
<evidence type="ECO:0000313" key="10">
    <source>
        <dbReference type="Proteomes" id="UP000315888"/>
    </source>
</evidence>
<dbReference type="EMBL" id="LRDT01000048">
    <property type="protein sequence ID" value="KZA11701.1"/>
    <property type="molecule type" value="Genomic_DNA"/>
</dbReference>
<dbReference type="Proteomes" id="UP000076296">
    <property type="component" value="Unassembled WGS sequence"/>
</dbReference>
<dbReference type="EMBL" id="KT779035">
    <property type="protein sequence ID" value="ALG88376.1"/>
    <property type="molecule type" value="Genomic_DNA"/>
</dbReference>
<gene>
    <name evidence="3" type="ORF">AUO97_08200</name>
    <name evidence="5" type="ORF">EJ062_12420</name>
    <name evidence="6" type="ORF">FJU42_13820</name>
    <name evidence="4" type="ORF">LV35_03610</name>
</gene>
<geneLocation type="plasmid" evidence="2">
    <name>pD4</name>
</geneLocation>
<name>A0A0H4UJ87_ACIBA</name>
<evidence type="ECO:0000313" key="9">
    <source>
        <dbReference type="Proteomes" id="UP000268239"/>
    </source>
</evidence>
<evidence type="ECO:0000313" key="2">
    <source>
        <dbReference type="EMBL" id="ALG88376.1"/>
    </source>
</evidence>
<evidence type="ECO:0000313" key="6">
    <source>
        <dbReference type="EMBL" id="TPU62339.1"/>
    </source>
</evidence>
<dbReference type="RefSeq" id="WP_001135704.1">
    <property type="nucleotide sequence ID" value="NZ_CAUZCA010000010.1"/>
</dbReference>
<evidence type="ECO:0000313" key="3">
    <source>
        <dbReference type="EMBL" id="APP30793.1"/>
    </source>
</evidence>
<dbReference type="Proteomes" id="UP000315888">
    <property type="component" value="Unassembled WGS sequence"/>
</dbReference>
<reference evidence="3" key="5">
    <citation type="submission" date="2016-12" db="EMBL/GenBank/DDBJ databases">
        <authorList>
            <person name="Singh M."/>
            <person name="Fernando D."/>
            <person name="Kumar A."/>
        </authorList>
    </citation>
    <scope>NUCLEOTIDE SEQUENCE</scope>
    <source>
        <strain evidence="3">ATCC 17978-VU</strain>
    </source>
</reference>
<dbReference type="Proteomes" id="UP000072389">
    <property type="component" value="Chromosome"/>
</dbReference>
<evidence type="ECO:0000313" key="4">
    <source>
        <dbReference type="EMBL" id="KZA11701.1"/>
    </source>
</evidence>
<reference evidence="5 9" key="6">
    <citation type="submission" date="2018-12" db="EMBL/GenBank/DDBJ databases">
        <title>Draft Genome Sequences Human Pathogenic Acinetobacter baumannii Strains.</title>
        <authorList>
            <person name="Madhi M."/>
            <person name="Ronco T."/>
            <person name="Olsen R.H."/>
            <person name="Hassani A."/>
        </authorList>
    </citation>
    <scope>NUCLEOTIDE SEQUENCE [LARGE SCALE GENOMIC DNA]</scope>
    <source>
        <strain evidence="5 9">AB3</strain>
    </source>
</reference>
<evidence type="ECO:0000313" key="7">
    <source>
        <dbReference type="Proteomes" id="UP000072389"/>
    </source>
</evidence>
<dbReference type="Proteomes" id="UP000268239">
    <property type="component" value="Unassembled WGS sequence"/>
</dbReference>
<sequence length="249" mass="28794">MPQKHRLRISVSLAKLPKRQRDFLDKFKNIKEIDVHSFYAHLISYFFFHPTKSLQLIGAVGKNESKIALNFHHEALVKTLTGKTQYQRELYCLTALYEMSNMLAYKLFMYYTYVTNRNFNELAALENQFFELGISAFLDDFIELTNETKFFQNIQIMASSFNTESTRAFALLESYVHSETMITATSHPDPLQKPILDDLTTNALSPTPEYTLASPKQETIDQIQNPVDQESFDEQSSSTIEDWSQIQVG</sequence>
<dbReference type="EMBL" id="VHGY01000036">
    <property type="protein sequence ID" value="TPU62339.1"/>
    <property type="molecule type" value="Genomic_DNA"/>
</dbReference>
<organism evidence="6 10">
    <name type="scientific">Acinetobacter baumannii</name>
    <dbReference type="NCBI Taxonomy" id="470"/>
    <lineage>
        <taxon>Bacteria</taxon>
        <taxon>Pseudomonadati</taxon>
        <taxon>Pseudomonadota</taxon>
        <taxon>Gammaproteobacteria</taxon>
        <taxon>Moraxellales</taxon>
        <taxon>Moraxellaceae</taxon>
        <taxon>Acinetobacter</taxon>
        <taxon>Acinetobacter calcoaceticus/baumannii complex</taxon>
    </lineage>
</organism>
<dbReference type="AlphaFoldDB" id="A0A0H4UJ87"/>
<evidence type="ECO:0000256" key="1">
    <source>
        <dbReference type="SAM" id="MobiDB-lite"/>
    </source>
</evidence>
<keyword evidence="2" id="KW-0614">Plasmid</keyword>
<evidence type="ECO:0000313" key="8">
    <source>
        <dbReference type="Proteomes" id="UP000076296"/>
    </source>
</evidence>
<proteinExistence type="predicted"/>
<feature type="region of interest" description="Disordered" evidence="1">
    <location>
        <begin position="227"/>
        <end position="249"/>
    </location>
</feature>
<reference evidence="6 10" key="7">
    <citation type="submission" date="2019-06" db="EMBL/GenBank/DDBJ databases">
        <title>A Diverse Panel of Clinical Acinetobacter baumannii for Research Use.</title>
        <authorList>
            <person name="Mcgann P."/>
            <person name="Snesrud E."/>
            <person name="Galac M.R."/>
        </authorList>
    </citation>
    <scope>NUCLEOTIDE SEQUENCE [LARGE SCALE GENOMIC DNA]</scope>
    <source>
        <strain evidence="6 10">MRSN14237</strain>
    </source>
</reference>
<reference evidence="3" key="3">
    <citation type="submission" date="2015-12" db="EMBL/GenBank/DDBJ databases">
        <authorList>
            <person name="Singh M.K."/>
            <person name="Fernando D.M."/>
            <person name="Kumar A."/>
        </authorList>
    </citation>
    <scope>NUCLEOTIDE SEQUENCE</scope>
    <source>
        <strain evidence="3">ATCC 17978-VU</strain>
    </source>
</reference>